<dbReference type="SUPFAM" id="SSF53590">
    <property type="entry name" value="Nucleoside hydrolase"/>
    <property type="match status" value="1"/>
</dbReference>
<dbReference type="GO" id="GO:0005829">
    <property type="term" value="C:cytosol"/>
    <property type="evidence" value="ECO:0007669"/>
    <property type="project" value="TreeGrafter"/>
</dbReference>
<keyword evidence="1 4" id="KW-0378">Hydrolase</keyword>
<dbReference type="PANTHER" id="PTHR12304:SF4">
    <property type="entry name" value="URIDINE NUCLEOSIDASE"/>
    <property type="match status" value="1"/>
</dbReference>
<dbReference type="Pfam" id="PF01156">
    <property type="entry name" value="IU_nuc_hydro"/>
    <property type="match status" value="1"/>
</dbReference>
<dbReference type="RefSeq" id="WP_188673277.1">
    <property type="nucleotide sequence ID" value="NZ_BMKA01000002.1"/>
</dbReference>
<gene>
    <name evidence="4" type="ORF">GCM10011498_16700</name>
</gene>
<name>A0A916QWI4_9RHOB</name>
<dbReference type="CDD" id="cd02650">
    <property type="entry name" value="nuc_hydro_CaPnhB"/>
    <property type="match status" value="1"/>
</dbReference>
<evidence type="ECO:0000256" key="1">
    <source>
        <dbReference type="ARBA" id="ARBA00022801"/>
    </source>
</evidence>
<dbReference type="InterPro" id="IPR001910">
    <property type="entry name" value="Inosine/uridine_hydrolase_dom"/>
</dbReference>
<protein>
    <submittedName>
        <fullName evidence="4">Nucleoside hydrolase</fullName>
    </submittedName>
</protein>
<dbReference type="Proteomes" id="UP000628017">
    <property type="component" value="Unassembled WGS sequence"/>
</dbReference>
<dbReference type="Gene3D" id="3.90.245.10">
    <property type="entry name" value="Ribonucleoside hydrolase-like"/>
    <property type="match status" value="1"/>
</dbReference>
<dbReference type="PANTHER" id="PTHR12304">
    <property type="entry name" value="INOSINE-URIDINE PREFERRING NUCLEOSIDE HYDROLASE"/>
    <property type="match status" value="1"/>
</dbReference>
<sequence>MTHKLIIDTDPGIDDAMAIFYAALHPEIEILGMTSVFGNVTTEIAARNAIVLAERAGQTIPVAKGAAKPLVQPPNPVSDYVHGIEGFGDVPAQDTIARPVDEPAHEFICRLINENPGEITLCPIGPLTNIALALRHDPSIAGKVKSVVIMGGGLERGNVTAHAEANIWNDPHSADEVFAAEWEVTMVGLDVTTQVVCQSQDFARIAETNPKLGGFLNDAVQYYLKFYETHVGVQGSQMHDPTAVIAITDPQYFTIENHALEVIVEGDRIGQTIRSTDPSRPKHKVPMGVDIDGVKRRFITMFETGS</sequence>
<proteinExistence type="predicted"/>
<dbReference type="GO" id="GO:0006152">
    <property type="term" value="P:purine nucleoside catabolic process"/>
    <property type="evidence" value="ECO:0007669"/>
    <property type="project" value="TreeGrafter"/>
</dbReference>
<reference evidence="4" key="2">
    <citation type="submission" date="2020-09" db="EMBL/GenBank/DDBJ databases">
        <authorList>
            <person name="Sun Q."/>
            <person name="Zhou Y."/>
        </authorList>
    </citation>
    <scope>NUCLEOTIDE SEQUENCE</scope>
    <source>
        <strain evidence="4">CGMCC 1.15880</strain>
    </source>
</reference>
<dbReference type="EMBL" id="BMKA01000002">
    <property type="protein sequence ID" value="GGA16809.1"/>
    <property type="molecule type" value="Genomic_DNA"/>
</dbReference>
<evidence type="ECO:0000256" key="2">
    <source>
        <dbReference type="ARBA" id="ARBA00023295"/>
    </source>
</evidence>
<comment type="caution">
    <text evidence="4">The sequence shown here is derived from an EMBL/GenBank/DDBJ whole genome shotgun (WGS) entry which is preliminary data.</text>
</comment>
<evidence type="ECO:0000313" key="5">
    <source>
        <dbReference type="Proteomes" id="UP000628017"/>
    </source>
</evidence>
<dbReference type="AlphaFoldDB" id="A0A916QWI4"/>
<keyword evidence="5" id="KW-1185">Reference proteome</keyword>
<reference evidence="4" key="1">
    <citation type="journal article" date="2014" name="Int. J. Syst. Evol. Microbiol.">
        <title>Complete genome sequence of Corynebacterium casei LMG S-19264T (=DSM 44701T), isolated from a smear-ripened cheese.</title>
        <authorList>
            <consortium name="US DOE Joint Genome Institute (JGI-PGF)"/>
            <person name="Walter F."/>
            <person name="Albersmeier A."/>
            <person name="Kalinowski J."/>
            <person name="Ruckert C."/>
        </authorList>
    </citation>
    <scope>NUCLEOTIDE SEQUENCE</scope>
    <source>
        <strain evidence="4">CGMCC 1.15880</strain>
    </source>
</reference>
<keyword evidence="2" id="KW-0326">Glycosidase</keyword>
<feature type="domain" description="Inosine/uridine-preferring nucleoside hydrolase" evidence="3">
    <location>
        <begin position="5"/>
        <end position="294"/>
    </location>
</feature>
<dbReference type="InterPro" id="IPR023186">
    <property type="entry name" value="IUNH"/>
</dbReference>
<dbReference type="GO" id="GO:0008477">
    <property type="term" value="F:purine nucleosidase activity"/>
    <property type="evidence" value="ECO:0007669"/>
    <property type="project" value="TreeGrafter"/>
</dbReference>
<organism evidence="4 5">
    <name type="scientific">Neptunicoccus cionae</name>
    <dbReference type="NCBI Taxonomy" id="2035344"/>
    <lineage>
        <taxon>Bacteria</taxon>
        <taxon>Pseudomonadati</taxon>
        <taxon>Pseudomonadota</taxon>
        <taxon>Alphaproteobacteria</taxon>
        <taxon>Rhodobacterales</taxon>
        <taxon>Paracoccaceae</taxon>
        <taxon>Neptunicoccus</taxon>
    </lineage>
</organism>
<evidence type="ECO:0000313" key="4">
    <source>
        <dbReference type="EMBL" id="GGA16809.1"/>
    </source>
</evidence>
<accession>A0A916QWI4</accession>
<dbReference type="InterPro" id="IPR036452">
    <property type="entry name" value="Ribo_hydro-like"/>
</dbReference>
<evidence type="ECO:0000259" key="3">
    <source>
        <dbReference type="Pfam" id="PF01156"/>
    </source>
</evidence>